<evidence type="ECO:0000313" key="4">
    <source>
        <dbReference type="Proteomes" id="UP000253509"/>
    </source>
</evidence>
<dbReference type="InterPro" id="IPR052520">
    <property type="entry name" value="ATL_DNA_repair"/>
</dbReference>
<dbReference type="GO" id="GO:0006281">
    <property type="term" value="P:DNA repair"/>
    <property type="evidence" value="ECO:0007669"/>
    <property type="project" value="InterPro"/>
</dbReference>
<dbReference type="PANTHER" id="PTHR42942">
    <property type="entry name" value="6-O-METHYLGUANINE DNA METHYLTRANSFERASE"/>
    <property type="match status" value="1"/>
</dbReference>
<dbReference type="CDD" id="cd06445">
    <property type="entry name" value="ATase"/>
    <property type="match status" value="1"/>
</dbReference>
<proteinExistence type="predicted"/>
<accession>A0A366IN87</accession>
<dbReference type="AlphaFoldDB" id="A0A366IN87"/>
<dbReference type="Pfam" id="PF01035">
    <property type="entry name" value="DNA_binding_1"/>
    <property type="match status" value="1"/>
</dbReference>
<organism evidence="3 4">
    <name type="scientific">Brevibacterium celere</name>
    <dbReference type="NCBI Taxonomy" id="225845"/>
    <lineage>
        <taxon>Bacteria</taxon>
        <taxon>Bacillati</taxon>
        <taxon>Actinomycetota</taxon>
        <taxon>Actinomycetes</taxon>
        <taxon>Micrococcales</taxon>
        <taxon>Brevibacteriaceae</taxon>
        <taxon>Brevibacterium</taxon>
    </lineage>
</organism>
<name>A0A366IN87_9MICO</name>
<dbReference type="Gene3D" id="1.10.10.10">
    <property type="entry name" value="Winged helix-like DNA-binding domain superfamily/Winged helix DNA-binding domain"/>
    <property type="match status" value="1"/>
</dbReference>
<dbReference type="GO" id="GO:0003824">
    <property type="term" value="F:catalytic activity"/>
    <property type="evidence" value="ECO:0007669"/>
    <property type="project" value="InterPro"/>
</dbReference>
<dbReference type="InterPro" id="IPR036217">
    <property type="entry name" value="MethylDNA_cys_MeTrfase_DNAb"/>
</dbReference>
<dbReference type="InterPro" id="IPR014048">
    <property type="entry name" value="MethylDNA_cys_MeTrfase_DNA-bd"/>
</dbReference>
<dbReference type="RefSeq" id="WP_113903423.1">
    <property type="nucleotide sequence ID" value="NZ_QNSB01000003.1"/>
</dbReference>
<dbReference type="PANTHER" id="PTHR42942:SF1">
    <property type="entry name" value="ALKYLTRANSFERASE-LIKE PROTEIN 1"/>
    <property type="match status" value="1"/>
</dbReference>
<evidence type="ECO:0000313" key="3">
    <source>
        <dbReference type="EMBL" id="RBP72946.1"/>
    </source>
</evidence>
<evidence type="ECO:0000256" key="1">
    <source>
        <dbReference type="ARBA" id="ARBA00022763"/>
    </source>
</evidence>
<feature type="domain" description="Methylated-DNA-[protein]-cysteine S-methyltransferase DNA binding" evidence="2">
    <location>
        <begin position="7"/>
        <end position="61"/>
    </location>
</feature>
<comment type="caution">
    <text evidence="3">The sequence shown here is derived from an EMBL/GenBank/DDBJ whole genome shotgun (WGS) entry which is preliminary data.</text>
</comment>
<reference evidence="3 4" key="1">
    <citation type="submission" date="2018-06" db="EMBL/GenBank/DDBJ databases">
        <title>Freshwater and sediment microbial communities from various areas in North America, analyzing microbe dynamics in response to fracking.</title>
        <authorList>
            <person name="Lamendella R."/>
        </authorList>
    </citation>
    <scope>NUCLEOTIDE SEQUENCE [LARGE SCALE GENOMIC DNA]</scope>
    <source>
        <strain evidence="3 4">3b_TX</strain>
    </source>
</reference>
<keyword evidence="1" id="KW-0227">DNA damage</keyword>
<dbReference type="SUPFAM" id="SSF46767">
    <property type="entry name" value="Methylated DNA-protein cysteine methyltransferase, C-terminal domain"/>
    <property type="match status" value="1"/>
</dbReference>
<dbReference type="Proteomes" id="UP000253509">
    <property type="component" value="Unassembled WGS sequence"/>
</dbReference>
<evidence type="ECO:0000259" key="2">
    <source>
        <dbReference type="Pfam" id="PF01035"/>
    </source>
</evidence>
<dbReference type="EMBL" id="QNSB01000003">
    <property type="protein sequence ID" value="RBP72946.1"/>
    <property type="molecule type" value="Genomic_DNA"/>
</dbReference>
<sequence length="117" mass="12865">MDDVAVERVLRLVELVPPGRVVSYGTIAAVATCSPRYVGRVMREFGRNVSWWRVVGADGVLPAPLLVRACEQWRAEATPHTSAKVLRAAFLTVGELEGLWQEHGRDPADEALGEQLD</sequence>
<protein>
    <submittedName>
        <fullName evidence="3">Alkylated DNA nucleotide flippase Atl1</fullName>
    </submittedName>
</protein>
<keyword evidence="4" id="KW-1185">Reference proteome</keyword>
<dbReference type="InterPro" id="IPR036388">
    <property type="entry name" value="WH-like_DNA-bd_sf"/>
</dbReference>
<gene>
    <name evidence="3" type="ORF">DFO65_103238</name>
</gene>